<proteinExistence type="predicted"/>
<name>A0ABM9DIC9_9HYPH</name>
<accession>A0ABM9DIC9</accession>
<dbReference type="EMBL" id="CAKXZS010000008">
    <property type="protein sequence ID" value="CAH2396341.1"/>
    <property type="molecule type" value="Genomic_DNA"/>
</dbReference>
<evidence type="ECO:0000313" key="1">
    <source>
        <dbReference type="EMBL" id="CAH2396341.1"/>
    </source>
</evidence>
<reference evidence="1" key="1">
    <citation type="submission" date="2022-03" db="EMBL/GenBank/DDBJ databases">
        <authorList>
            <person name="Brunel B."/>
        </authorList>
    </citation>
    <scope>NUCLEOTIDE SEQUENCE</scope>
    <source>
        <strain evidence="1">STM4922sample</strain>
    </source>
</reference>
<evidence type="ECO:0008006" key="3">
    <source>
        <dbReference type="Google" id="ProtNLM"/>
    </source>
</evidence>
<comment type="caution">
    <text evidence="1">The sequence shown here is derived from an EMBL/GenBank/DDBJ whole genome shotgun (WGS) entry which is preliminary data.</text>
</comment>
<protein>
    <recommendedName>
        <fullName evidence="3">Secreted protein</fullName>
    </recommendedName>
</protein>
<organism evidence="1 2">
    <name type="scientific">Mesorhizobium ventifaucium</name>
    <dbReference type="NCBI Taxonomy" id="666020"/>
    <lineage>
        <taxon>Bacteria</taxon>
        <taxon>Pseudomonadati</taxon>
        <taxon>Pseudomonadota</taxon>
        <taxon>Alphaproteobacteria</taxon>
        <taxon>Hyphomicrobiales</taxon>
        <taxon>Phyllobacteriaceae</taxon>
        <taxon>Mesorhizobium</taxon>
    </lineage>
</organism>
<dbReference type="Proteomes" id="UP001152604">
    <property type="component" value="Unassembled WGS sequence"/>
</dbReference>
<evidence type="ECO:0000313" key="2">
    <source>
        <dbReference type="Proteomes" id="UP001152604"/>
    </source>
</evidence>
<keyword evidence="2" id="KW-1185">Reference proteome</keyword>
<sequence length="76" mass="8432">MRYFLVGATCAETQSGTSLLAGAFVHSRRKIGENVRTSVKLANNADATNGERRSHERLYRLTQCCRQVATFGKRVA</sequence>
<gene>
    <name evidence="1" type="ORF">MES4922_160156</name>
</gene>